<evidence type="ECO:0000256" key="1">
    <source>
        <dbReference type="ARBA" id="ARBA00003456"/>
    </source>
</evidence>
<dbReference type="AlphaFoldDB" id="A0A0G0U421"/>
<comment type="similarity">
    <text evidence="3 11">Belongs to the ATPase gamma chain family.</text>
</comment>
<evidence type="ECO:0000256" key="10">
    <source>
        <dbReference type="ARBA" id="ARBA00060385"/>
    </source>
</evidence>
<evidence type="ECO:0000256" key="5">
    <source>
        <dbReference type="ARBA" id="ARBA00022781"/>
    </source>
</evidence>
<dbReference type="GO" id="GO:0009579">
    <property type="term" value="C:thylakoid"/>
    <property type="evidence" value="ECO:0007669"/>
    <property type="project" value="UniProtKB-SubCell"/>
</dbReference>
<keyword evidence="11" id="KW-1003">Cell membrane</keyword>
<comment type="subunit">
    <text evidence="11">F-type ATPases have 2 components, CF(1) - the catalytic core - and CF(0) - the membrane proton channel. CF(1) has five subunits: alpha(3), beta(3), gamma(1), delta(1), epsilon(1). CF(0) has three main subunits: a, b and c.</text>
</comment>
<evidence type="ECO:0000256" key="3">
    <source>
        <dbReference type="ARBA" id="ARBA00007681"/>
    </source>
</evidence>
<keyword evidence="4 11" id="KW-0813">Transport</keyword>
<dbReference type="PRINTS" id="PR00126">
    <property type="entry name" value="ATPASEGAMMA"/>
</dbReference>
<reference evidence="12 13" key="1">
    <citation type="journal article" date="2015" name="Nature">
        <title>rRNA introns, odd ribosomes, and small enigmatic genomes across a large radiation of phyla.</title>
        <authorList>
            <person name="Brown C.T."/>
            <person name="Hug L.A."/>
            <person name="Thomas B.C."/>
            <person name="Sharon I."/>
            <person name="Castelle C.J."/>
            <person name="Singh A."/>
            <person name="Wilkins M.J."/>
            <person name="Williams K.H."/>
            <person name="Banfield J.F."/>
        </authorList>
    </citation>
    <scope>NUCLEOTIDE SEQUENCE [LARGE SCALE GENOMIC DNA]</scope>
</reference>
<dbReference type="HAMAP" id="MF_00815">
    <property type="entry name" value="ATP_synth_gamma_bact"/>
    <property type="match status" value="1"/>
</dbReference>
<dbReference type="InterPro" id="IPR000131">
    <property type="entry name" value="ATP_synth_F1_gsu"/>
</dbReference>
<dbReference type="GO" id="GO:0005886">
    <property type="term" value="C:plasma membrane"/>
    <property type="evidence" value="ECO:0007669"/>
    <property type="project" value="UniProtKB-SubCell"/>
</dbReference>
<comment type="function">
    <text evidence="1 11">Produces ATP from ADP in the presence of a proton gradient across the membrane. The gamma chain is believed to be important in regulating ATPase activity and the flow of protons through the CF(0) complex.</text>
</comment>
<sequence>MASTRDLRRRIKSIKNTSQITKAMQMVSAIKMRKAQNQALSSRPYTETFLSVLVSLSGKVKSENHQLLNSNSLDKVGVMILSTDKGLCGALNTNLFRFIQSNELFFDKDVVFYTIGKKGRDFIVRTGKNLYADFESLEHIEFQKAASLRKLLISTFLNEEVGEVYLLYPHFLSTLRQEPRLVKVLPIDKDYLNEVLKGQETEEKKSISGEILFEPTPDQVLDFALTHFIDTQIYQALLEMRASEHSARMMAMQNATDNAKELVVDLQLTYNQMRQDAITKELLEITSAAAALE</sequence>
<dbReference type="CDD" id="cd12151">
    <property type="entry name" value="F1-ATPase_gamma"/>
    <property type="match status" value="1"/>
</dbReference>
<dbReference type="GO" id="GO:0046933">
    <property type="term" value="F:proton-transporting ATP synthase activity, rotational mechanism"/>
    <property type="evidence" value="ECO:0007669"/>
    <property type="project" value="UniProtKB-UniRule"/>
</dbReference>
<evidence type="ECO:0000256" key="2">
    <source>
        <dbReference type="ARBA" id="ARBA00004170"/>
    </source>
</evidence>
<dbReference type="NCBIfam" id="TIGR01146">
    <property type="entry name" value="ATPsyn_F1gamma"/>
    <property type="match status" value="1"/>
</dbReference>
<dbReference type="PANTHER" id="PTHR11693:SF22">
    <property type="entry name" value="ATP SYNTHASE SUBUNIT GAMMA, MITOCHONDRIAL"/>
    <property type="match status" value="1"/>
</dbReference>
<accession>A0A0G0U421</accession>
<keyword evidence="8 11" id="KW-0139">CF(1)</keyword>
<dbReference type="GO" id="GO:0042777">
    <property type="term" value="P:proton motive force-driven plasma membrane ATP synthesis"/>
    <property type="evidence" value="ECO:0007669"/>
    <property type="project" value="UniProtKB-UniRule"/>
</dbReference>
<dbReference type="InterPro" id="IPR035968">
    <property type="entry name" value="ATP_synth_F1_ATPase_gsu"/>
</dbReference>
<comment type="caution">
    <text evidence="12">The sequence shown here is derived from an EMBL/GenBank/DDBJ whole genome shotgun (WGS) entry which is preliminary data.</text>
</comment>
<dbReference type="EMBL" id="LCAB01000001">
    <property type="protein sequence ID" value="KKR83819.1"/>
    <property type="molecule type" value="Genomic_DNA"/>
</dbReference>
<dbReference type="Pfam" id="PF00231">
    <property type="entry name" value="ATP-synt"/>
    <property type="match status" value="1"/>
</dbReference>
<evidence type="ECO:0000256" key="6">
    <source>
        <dbReference type="ARBA" id="ARBA00023065"/>
    </source>
</evidence>
<evidence type="ECO:0000256" key="8">
    <source>
        <dbReference type="ARBA" id="ARBA00023196"/>
    </source>
</evidence>
<dbReference type="FunFam" id="1.10.287.80:FF:000003">
    <property type="entry name" value="ATP synthase gamma chain, chloroplastic"/>
    <property type="match status" value="1"/>
</dbReference>
<keyword evidence="9 11" id="KW-0066">ATP synthesis</keyword>
<name>A0A0G0U421_9BACT</name>
<evidence type="ECO:0000256" key="7">
    <source>
        <dbReference type="ARBA" id="ARBA00023136"/>
    </source>
</evidence>
<comment type="subcellular location">
    <subcellularLocation>
        <location evidence="11">Cell membrane</location>
        <topology evidence="11">Peripheral membrane protein</topology>
    </subcellularLocation>
    <subcellularLocation>
        <location evidence="2">Membrane</location>
        <topology evidence="2">Peripheral membrane protein</topology>
    </subcellularLocation>
    <subcellularLocation>
        <location evidence="10">Thylakoid</location>
    </subcellularLocation>
</comment>
<dbReference type="GO" id="GO:0045259">
    <property type="term" value="C:proton-transporting ATP synthase complex"/>
    <property type="evidence" value="ECO:0007669"/>
    <property type="project" value="UniProtKB-KW"/>
</dbReference>
<dbReference type="Proteomes" id="UP000034601">
    <property type="component" value="Unassembled WGS sequence"/>
</dbReference>
<dbReference type="SUPFAM" id="SSF52943">
    <property type="entry name" value="ATP synthase (F1-ATPase), gamma subunit"/>
    <property type="match status" value="1"/>
</dbReference>
<evidence type="ECO:0000256" key="4">
    <source>
        <dbReference type="ARBA" id="ARBA00022448"/>
    </source>
</evidence>
<dbReference type="Gene3D" id="1.10.287.80">
    <property type="entry name" value="ATP synthase, gamma subunit, helix hairpin domain"/>
    <property type="match status" value="1"/>
</dbReference>
<evidence type="ECO:0000313" key="13">
    <source>
        <dbReference type="Proteomes" id="UP000034601"/>
    </source>
</evidence>
<dbReference type="PATRIC" id="fig|1618424.3.peg.42"/>
<dbReference type="Gene3D" id="3.40.1380.10">
    <property type="match status" value="1"/>
</dbReference>
<organism evidence="12 13">
    <name type="scientific">Candidatus Daviesbacteria bacterium GW2011_GWA2_40_9</name>
    <dbReference type="NCBI Taxonomy" id="1618424"/>
    <lineage>
        <taxon>Bacteria</taxon>
        <taxon>Candidatus Daviesiibacteriota</taxon>
    </lineage>
</organism>
<evidence type="ECO:0000256" key="11">
    <source>
        <dbReference type="HAMAP-Rule" id="MF_00815"/>
    </source>
</evidence>
<keyword evidence="6 11" id="KW-0406">Ion transport</keyword>
<dbReference type="PANTHER" id="PTHR11693">
    <property type="entry name" value="ATP SYNTHASE GAMMA CHAIN"/>
    <property type="match status" value="1"/>
</dbReference>
<evidence type="ECO:0000313" key="12">
    <source>
        <dbReference type="EMBL" id="KKR83819.1"/>
    </source>
</evidence>
<gene>
    <name evidence="11" type="primary">atpG</name>
    <name evidence="12" type="ORF">UU29_C0001G0039</name>
</gene>
<evidence type="ECO:0000256" key="9">
    <source>
        <dbReference type="ARBA" id="ARBA00023310"/>
    </source>
</evidence>
<keyword evidence="5 11" id="KW-0375">Hydrogen ion transport</keyword>
<dbReference type="GO" id="GO:0005524">
    <property type="term" value="F:ATP binding"/>
    <property type="evidence" value="ECO:0007669"/>
    <property type="project" value="UniProtKB-UniRule"/>
</dbReference>
<keyword evidence="7 11" id="KW-0472">Membrane</keyword>
<protein>
    <recommendedName>
        <fullName evidence="11">ATP synthase gamma chain</fullName>
    </recommendedName>
    <alternativeName>
        <fullName evidence="11">ATP synthase F1 sector gamma subunit</fullName>
    </alternativeName>
    <alternativeName>
        <fullName evidence="11">F-ATPase gamma subunit</fullName>
    </alternativeName>
</protein>
<proteinExistence type="inferred from homology"/>